<reference evidence="2 3" key="1">
    <citation type="journal article" date="2019" name="Genome Biol. Evol.">
        <title>Nanopore Sequencing Significantly Improves Genome Assembly of the Protozoan Parasite Trypanosoma cruzi.</title>
        <authorList>
            <person name="Diaz-Viraque F."/>
            <person name="Pita S."/>
            <person name="Greif G."/>
            <person name="de Souza R.C.M."/>
            <person name="Iraola G."/>
            <person name="Robello C."/>
        </authorList>
    </citation>
    <scope>NUCLEOTIDE SEQUENCE [LARGE SCALE GENOMIC DNA]</scope>
    <source>
        <strain evidence="2 3">Berenice</strain>
    </source>
</reference>
<evidence type="ECO:0000256" key="1">
    <source>
        <dbReference type="SAM" id="MobiDB-lite"/>
    </source>
</evidence>
<feature type="compositionally biased region" description="Gly residues" evidence="1">
    <location>
        <begin position="1"/>
        <end position="11"/>
    </location>
</feature>
<organism evidence="2 3">
    <name type="scientific">Trypanosoma cruzi</name>
    <dbReference type="NCBI Taxonomy" id="5693"/>
    <lineage>
        <taxon>Eukaryota</taxon>
        <taxon>Discoba</taxon>
        <taxon>Euglenozoa</taxon>
        <taxon>Kinetoplastea</taxon>
        <taxon>Metakinetoplastina</taxon>
        <taxon>Trypanosomatida</taxon>
        <taxon>Trypanosomatidae</taxon>
        <taxon>Trypanosoma</taxon>
        <taxon>Schizotrypanum</taxon>
    </lineage>
</organism>
<dbReference type="VEuPathDB" id="TriTrypDB:ECC02_002765"/>
<dbReference type="EMBL" id="JABDHM010000014">
    <property type="protein sequence ID" value="KAF5224179.1"/>
    <property type="molecule type" value="Genomic_DNA"/>
</dbReference>
<comment type="caution">
    <text evidence="2">The sequence shown here is derived from an EMBL/GenBank/DDBJ whole genome shotgun (WGS) entry which is preliminary data.</text>
</comment>
<name>A0A7J6YBZ7_TRYCR</name>
<gene>
    <name evidence="2" type="ORF">ECC02_002765</name>
</gene>
<accession>A0A7J6YBZ7</accession>
<dbReference type="AlphaFoldDB" id="A0A7J6YBZ7"/>
<evidence type="ECO:0000313" key="3">
    <source>
        <dbReference type="Proteomes" id="UP000583944"/>
    </source>
</evidence>
<dbReference type="VEuPathDB" id="TriTrypDB:BCY84_14594"/>
<feature type="region of interest" description="Disordered" evidence="1">
    <location>
        <begin position="1"/>
        <end position="31"/>
    </location>
</feature>
<sequence>MKRQGGLGAWRGEGNLRKKKKERMTADARTDDGGLRRAYTRSMPAVPRPLWLLEESMRDVQVQWEEIIEGVMVEDVSFSSVRAAVLHVERLASQLKAIKQELMPRLSHFSQKEEDSEQPFLRYCSCAAKPTVNGDNSICDLAQGEQTQAARLAARVWVWGVCVGTIMNDLELLSTSLSFAASTCLLEKFAEEVRLTEASTFFLGKDEGVASPLSDSDLLLACQLLYHLFTGDDAAAEIICHRVLSLIDDCEERDDGKECRGCILSRLVRIAECVAAEDYGALQVLMKVDFFTGVDTLCSLPPLIIFFTQMMLDTVVHRQLVQGCFQNVWRPVINVDRPARDESPSVPSEAMMNSFCSSSRLSFTTKRRLMTCCAVFRESLPPRVPWPIPEDLMDRCFRMGL</sequence>
<proteinExistence type="predicted"/>
<protein>
    <submittedName>
        <fullName evidence="2">Uncharacterized protein</fullName>
    </submittedName>
</protein>
<evidence type="ECO:0000313" key="2">
    <source>
        <dbReference type="EMBL" id="KAF5224179.1"/>
    </source>
</evidence>
<dbReference type="Proteomes" id="UP000583944">
    <property type="component" value="Unassembled WGS sequence"/>
</dbReference>